<comment type="catalytic activity">
    <reaction evidence="6">
        <text>N(6)-[(R)-lipoyl]-L-lysyl-[glycine-cleavage complex H protein] + glycine + H(+) = N(6)-[(R)-S(8)-aminomethyldihydrolipoyl]-L-lysyl-[glycine-cleavage complex H protein] + CO2</text>
        <dbReference type="Rhea" id="RHEA:24304"/>
        <dbReference type="Rhea" id="RHEA-COMP:10494"/>
        <dbReference type="Rhea" id="RHEA-COMP:10495"/>
        <dbReference type="ChEBI" id="CHEBI:15378"/>
        <dbReference type="ChEBI" id="CHEBI:16526"/>
        <dbReference type="ChEBI" id="CHEBI:57305"/>
        <dbReference type="ChEBI" id="CHEBI:83099"/>
        <dbReference type="ChEBI" id="CHEBI:83143"/>
        <dbReference type="EC" id="1.4.4.2"/>
    </reaction>
</comment>
<comment type="cofactor">
    <cofactor evidence="1 8">
        <name>pyridoxal 5'-phosphate</name>
        <dbReference type="ChEBI" id="CHEBI:597326"/>
    </cofactor>
</comment>
<comment type="similarity">
    <text evidence="2">Belongs to the GcvP family.</text>
</comment>
<organism evidence="12 13">
    <name type="scientific">Caulochytrium protostelioides</name>
    <dbReference type="NCBI Taxonomy" id="1555241"/>
    <lineage>
        <taxon>Eukaryota</taxon>
        <taxon>Fungi</taxon>
        <taxon>Fungi incertae sedis</taxon>
        <taxon>Chytridiomycota</taxon>
        <taxon>Chytridiomycota incertae sedis</taxon>
        <taxon>Chytridiomycetes</taxon>
        <taxon>Caulochytriales</taxon>
        <taxon>Caulochytriaceae</taxon>
        <taxon>Caulochytrium</taxon>
    </lineage>
</organism>
<dbReference type="STRING" id="1555241.A0A4P9XC76"/>
<dbReference type="GO" id="GO:0005739">
    <property type="term" value="C:mitochondrion"/>
    <property type="evidence" value="ECO:0007669"/>
    <property type="project" value="TreeGrafter"/>
</dbReference>
<dbReference type="InterPro" id="IPR020581">
    <property type="entry name" value="GDC_P"/>
</dbReference>
<dbReference type="Gene3D" id="3.40.640.10">
    <property type="entry name" value="Type I PLP-dependent aspartate aminotransferase-like (Major domain)"/>
    <property type="match status" value="2"/>
</dbReference>
<dbReference type="PANTHER" id="PTHR11773:SF1">
    <property type="entry name" value="GLYCINE DEHYDROGENASE (DECARBOXYLATING), MITOCHONDRIAL"/>
    <property type="match status" value="1"/>
</dbReference>
<evidence type="ECO:0000256" key="9">
    <source>
        <dbReference type="SAM" id="MobiDB-lite"/>
    </source>
</evidence>
<dbReference type="PANTHER" id="PTHR11773">
    <property type="entry name" value="GLYCINE DEHYDROGENASE, DECARBOXYLATING"/>
    <property type="match status" value="1"/>
</dbReference>
<dbReference type="InterPro" id="IPR049316">
    <property type="entry name" value="GDC-P_C"/>
</dbReference>
<feature type="modified residue" description="N6-(pyridoxal phosphate)lysine" evidence="8">
    <location>
        <position position="773"/>
    </location>
</feature>
<reference evidence="13" key="1">
    <citation type="journal article" date="2018" name="Nat. Microbiol.">
        <title>Leveraging single-cell genomics to expand the fungal tree of life.</title>
        <authorList>
            <person name="Ahrendt S.R."/>
            <person name="Quandt C.A."/>
            <person name="Ciobanu D."/>
            <person name="Clum A."/>
            <person name="Salamov A."/>
            <person name="Andreopoulos B."/>
            <person name="Cheng J.F."/>
            <person name="Woyke T."/>
            <person name="Pelin A."/>
            <person name="Henrissat B."/>
            <person name="Reynolds N.K."/>
            <person name="Benny G.L."/>
            <person name="Smith M.E."/>
            <person name="James T.Y."/>
            <person name="Grigoriev I.V."/>
        </authorList>
    </citation>
    <scope>NUCLEOTIDE SEQUENCE [LARGE SCALE GENOMIC DNA]</scope>
    <source>
        <strain evidence="13">ATCC 52028</strain>
    </source>
</reference>
<evidence type="ECO:0000256" key="8">
    <source>
        <dbReference type="PIRSR" id="PIRSR603437-50"/>
    </source>
</evidence>
<evidence type="ECO:0000259" key="11">
    <source>
        <dbReference type="Pfam" id="PF21478"/>
    </source>
</evidence>
<protein>
    <recommendedName>
        <fullName evidence="3">glycine dehydrogenase (aminomethyl-transferring)</fullName>
        <ecNumber evidence="3">1.4.4.2</ecNumber>
    </recommendedName>
    <alternativeName>
        <fullName evidence="7">Glycine cleavage system P protein</fullName>
    </alternativeName>
</protein>
<dbReference type="GO" id="GO:0019464">
    <property type="term" value="P:glycine decarboxylation via glycine cleavage system"/>
    <property type="evidence" value="ECO:0007669"/>
    <property type="project" value="TreeGrafter"/>
</dbReference>
<accession>A0A4P9XC76</accession>
<evidence type="ECO:0000256" key="2">
    <source>
        <dbReference type="ARBA" id="ARBA00010756"/>
    </source>
</evidence>
<evidence type="ECO:0000313" key="12">
    <source>
        <dbReference type="EMBL" id="RKP03047.1"/>
    </source>
</evidence>
<dbReference type="Pfam" id="PF21478">
    <property type="entry name" value="GcvP2_C"/>
    <property type="match status" value="1"/>
</dbReference>
<dbReference type="SUPFAM" id="SSF53383">
    <property type="entry name" value="PLP-dependent transferases"/>
    <property type="match status" value="2"/>
</dbReference>
<dbReference type="FunFam" id="3.40.640.10:FF:000007">
    <property type="entry name" value="glycine dehydrogenase (Decarboxylating), mitochondrial"/>
    <property type="match status" value="1"/>
</dbReference>
<feature type="domain" description="Glycine cleavage system P-protein N-terminal" evidence="10">
    <location>
        <begin position="39"/>
        <end position="468"/>
    </location>
</feature>
<evidence type="ECO:0000256" key="4">
    <source>
        <dbReference type="ARBA" id="ARBA00022898"/>
    </source>
</evidence>
<dbReference type="HAMAP" id="MF_00711">
    <property type="entry name" value="GcvP"/>
    <property type="match status" value="1"/>
</dbReference>
<dbReference type="InterPro" id="IPR015424">
    <property type="entry name" value="PyrdxlP-dep_Trfase"/>
</dbReference>
<feature type="region of interest" description="Disordered" evidence="9">
    <location>
        <begin position="1028"/>
        <end position="1050"/>
    </location>
</feature>
<evidence type="ECO:0000256" key="7">
    <source>
        <dbReference type="ARBA" id="ARBA00082072"/>
    </source>
</evidence>
<dbReference type="EMBL" id="ML014130">
    <property type="protein sequence ID" value="RKP03047.1"/>
    <property type="molecule type" value="Genomic_DNA"/>
</dbReference>
<dbReference type="Gene3D" id="3.90.1150.10">
    <property type="entry name" value="Aspartate Aminotransferase, domain 1"/>
    <property type="match status" value="1"/>
</dbReference>
<dbReference type="FunFam" id="3.40.640.10:FF:000005">
    <property type="entry name" value="Glycine dehydrogenase (decarboxylating), mitochondrial"/>
    <property type="match status" value="1"/>
</dbReference>
<proteinExistence type="inferred from homology"/>
<sequence length="1050" mass="113535">MAPSVLPALHRSFMATAAARSASLPRPNPVFDQLDTFPRRHIGPDHADIAAMCQQLGHATLEAFTAAVIPPSIQLKRPTRLGPAMPESEVIDRLRFIAAKNKPFKSYIGMGYTDTTTPPVIARNILENPGWYTQYTPYQAEIAQGRLESLLNFQTMVADLTGLPMANASLLDEGTAAAEAMIMAITFHNRKRRIFFIDKNCHPQTIACVRTRADAFPDAVHVIVGDAEHFDFDANRGHLAGILLQYPGSDGRVVDLAPLVARAKAEGALVAVATDLLALTLLKPPGEFGADMVLGNSQRFGVPMGYGGPHAAFFAVREPLKRRLPGRIVGVSRDTRGERAYRLALQTREQHIRREKAASNICTAQALLANMAAMYAVYHGPHGLRAIAARIHGLTTVMAEGIRRLGHTVKHPHYFDTLLVELQFEAEELVAAAAERQINVRPVDARTIALTFDETTSRDDLQRLLKVFATANLESSYRLGSTSDLVEDVPNLDAIAADLGLVAAAPPSDAMGPIDPTADMIPLPDGPIPAALRRTTPFLTHPVFNAYHSETELLRYITHLQSKDLSLAQAMIPLGSCTMKLNATTEMLPISWPEFAGLHPFAPITQASGYRTMMQELEYALGEATGFDQISLQPNSGAQGEYTGLRVIRAYLQSQGQGHRDVCLIPVSAHGTNPASAALAGFQVVTIRCEPSGNLDLADLRAKATQYQDRLAATMITYPSTYGVFEDGIVEACAIVHAAGGQVYMDGANLNAQLGLCNPAEIGADVCHLNLHKTFCIPHGGGGPGMGPIGVKAHLAPFLPGHPIVRTSTELGIGPVSAAPFGSASILPISWAYLKMMGDTGLRQATQVALLNANYMRHRLAPHYKVLYTSPAGYCAHEFILDVRPITDATGIDNVDIAKRLHDYGFHSPTMSFPVPNTLMIEPTESESKAELDRFCDAMIAIRAEIRAIEAGDQPRENNVLTNAPHPMADLLAGTWDRPYSREQAAYPLPALRYKKHWPTTTRIDDTYGDRNLICSCPPIDAFESLLGGAAVPPSSSSSSSSSSSIDAKA</sequence>
<keyword evidence="13" id="KW-1185">Reference proteome</keyword>
<dbReference type="InterPro" id="IPR003437">
    <property type="entry name" value="GcvP"/>
</dbReference>
<dbReference type="InterPro" id="IPR015421">
    <property type="entry name" value="PyrdxlP-dep_Trfase_major"/>
</dbReference>
<dbReference type="EC" id="1.4.4.2" evidence="3"/>
<evidence type="ECO:0000259" key="10">
    <source>
        <dbReference type="Pfam" id="PF02347"/>
    </source>
</evidence>
<evidence type="ECO:0000256" key="3">
    <source>
        <dbReference type="ARBA" id="ARBA00012134"/>
    </source>
</evidence>
<dbReference type="AlphaFoldDB" id="A0A4P9XC76"/>
<feature type="compositionally biased region" description="Low complexity" evidence="9">
    <location>
        <begin position="1035"/>
        <end position="1050"/>
    </location>
</feature>
<gene>
    <name evidence="12" type="ORF">CXG81DRAFT_10075</name>
</gene>
<dbReference type="FunFam" id="3.90.1150.10:FF:000007">
    <property type="entry name" value="Glycine dehydrogenase (decarboxylating), mitochondrial"/>
    <property type="match status" value="1"/>
</dbReference>
<dbReference type="NCBIfam" id="NF003346">
    <property type="entry name" value="PRK04366.1"/>
    <property type="match status" value="1"/>
</dbReference>
<evidence type="ECO:0000313" key="13">
    <source>
        <dbReference type="Proteomes" id="UP000274922"/>
    </source>
</evidence>
<dbReference type="CDD" id="cd00613">
    <property type="entry name" value="GDC-P"/>
    <property type="match status" value="2"/>
</dbReference>
<dbReference type="OrthoDB" id="6537869at2759"/>
<dbReference type="Proteomes" id="UP000274922">
    <property type="component" value="Unassembled WGS sequence"/>
</dbReference>
<dbReference type="Pfam" id="PF02347">
    <property type="entry name" value="GDC-P"/>
    <property type="match status" value="1"/>
</dbReference>
<evidence type="ECO:0000256" key="1">
    <source>
        <dbReference type="ARBA" id="ARBA00001933"/>
    </source>
</evidence>
<keyword evidence="5" id="KW-0560">Oxidoreductase</keyword>
<dbReference type="InterPro" id="IPR049315">
    <property type="entry name" value="GDC-P_N"/>
</dbReference>
<keyword evidence="4 8" id="KW-0663">Pyridoxal phosphate</keyword>
<feature type="domain" description="Glycine dehydrogenase C-terminal" evidence="11">
    <location>
        <begin position="845"/>
        <end position="966"/>
    </location>
</feature>
<name>A0A4P9XC76_9FUNG</name>
<dbReference type="GO" id="GO:0016594">
    <property type="term" value="F:glycine binding"/>
    <property type="evidence" value="ECO:0007669"/>
    <property type="project" value="TreeGrafter"/>
</dbReference>
<dbReference type="InterPro" id="IPR015422">
    <property type="entry name" value="PyrdxlP-dep_Trfase_small"/>
</dbReference>
<evidence type="ECO:0000256" key="6">
    <source>
        <dbReference type="ARBA" id="ARBA00049026"/>
    </source>
</evidence>
<evidence type="ECO:0000256" key="5">
    <source>
        <dbReference type="ARBA" id="ARBA00023002"/>
    </source>
</evidence>
<dbReference type="GO" id="GO:0004375">
    <property type="term" value="F:glycine dehydrogenase (decarboxylating) activity"/>
    <property type="evidence" value="ECO:0007669"/>
    <property type="project" value="UniProtKB-EC"/>
</dbReference>
<dbReference type="GO" id="GO:0005960">
    <property type="term" value="C:glycine cleavage complex"/>
    <property type="evidence" value="ECO:0007669"/>
    <property type="project" value="TreeGrafter"/>
</dbReference>
<dbReference type="GO" id="GO:0030170">
    <property type="term" value="F:pyridoxal phosphate binding"/>
    <property type="evidence" value="ECO:0007669"/>
    <property type="project" value="TreeGrafter"/>
</dbReference>